<organism evidence="4 5">
    <name type="scientific">Haloferula chungangensis</name>
    <dbReference type="NCBI Taxonomy" id="1048331"/>
    <lineage>
        <taxon>Bacteria</taxon>
        <taxon>Pseudomonadati</taxon>
        <taxon>Verrucomicrobiota</taxon>
        <taxon>Verrucomicrobiia</taxon>
        <taxon>Verrucomicrobiales</taxon>
        <taxon>Verrucomicrobiaceae</taxon>
        <taxon>Haloferula</taxon>
    </lineage>
</organism>
<dbReference type="Proteomes" id="UP001596472">
    <property type="component" value="Unassembled WGS sequence"/>
</dbReference>
<feature type="domain" description="PhoU" evidence="3">
    <location>
        <begin position="24"/>
        <end position="110"/>
    </location>
</feature>
<evidence type="ECO:0000259" key="3">
    <source>
        <dbReference type="Pfam" id="PF01895"/>
    </source>
</evidence>
<gene>
    <name evidence="4" type="primary">phoU</name>
    <name evidence="4" type="ORF">ACFQY0_19615</name>
</gene>
<dbReference type="InterPro" id="IPR028366">
    <property type="entry name" value="PhoU"/>
</dbReference>
<dbReference type="InterPro" id="IPR026022">
    <property type="entry name" value="PhoU_dom"/>
</dbReference>
<dbReference type="InterPro" id="IPR038078">
    <property type="entry name" value="PhoU-like_sf"/>
</dbReference>
<dbReference type="PIRSF" id="PIRSF003107">
    <property type="entry name" value="PhoU"/>
    <property type="match status" value="1"/>
</dbReference>
<dbReference type="Pfam" id="PF01895">
    <property type="entry name" value="PhoU"/>
    <property type="match status" value="2"/>
</dbReference>
<feature type="domain" description="PhoU" evidence="3">
    <location>
        <begin position="131"/>
        <end position="210"/>
    </location>
</feature>
<evidence type="ECO:0000313" key="4">
    <source>
        <dbReference type="EMBL" id="MFC7339410.1"/>
    </source>
</evidence>
<evidence type="ECO:0000256" key="1">
    <source>
        <dbReference type="ARBA" id="ARBA00008107"/>
    </source>
</evidence>
<evidence type="ECO:0000256" key="2">
    <source>
        <dbReference type="PIRNR" id="PIRNR003107"/>
    </source>
</evidence>
<protein>
    <recommendedName>
        <fullName evidence="2">Phosphate-specific transport system accessory protein PhoU</fullName>
    </recommendedName>
</protein>
<evidence type="ECO:0000313" key="5">
    <source>
        <dbReference type="Proteomes" id="UP001596472"/>
    </source>
</evidence>
<keyword evidence="5" id="KW-1185">Reference proteome</keyword>
<dbReference type="PANTHER" id="PTHR42930:SF3">
    <property type="entry name" value="PHOSPHATE-SPECIFIC TRANSPORT SYSTEM ACCESSORY PROTEIN PHOU"/>
    <property type="match status" value="1"/>
</dbReference>
<dbReference type="Gene3D" id="1.20.58.220">
    <property type="entry name" value="Phosphate transport system protein phou homolog 2, domain 2"/>
    <property type="match status" value="1"/>
</dbReference>
<reference evidence="5" key="1">
    <citation type="journal article" date="2019" name="Int. J. Syst. Evol. Microbiol.">
        <title>The Global Catalogue of Microorganisms (GCM) 10K type strain sequencing project: providing services to taxonomists for standard genome sequencing and annotation.</title>
        <authorList>
            <consortium name="The Broad Institute Genomics Platform"/>
            <consortium name="The Broad Institute Genome Sequencing Center for Infectious Disease"/>
            <person name="Wu L."/>
            <person name="Ma J."/>
        </authorList>
    </citation>
    <scope>NUCLEOTIDE SEQUENCE [LARGE SCALE GENOMIC DNA]</scope>
    <source>
        <strain evidence="5">CGMCC 4.1467</strain>
    </source>
</reference>
<name>A0ABW2LCX9_9BACT</name>
<dbReference type="RefSeq" id="WP_379716167.1">
    <property type="nucleotide sequence ID" value="NZ_JBHTBS010000016.1"/>
</dbReference>
<accession>A0ABW2LCX9</accession>
<dbReference type="EMBL" id="JBHTBS010000016">
    <property type="protein sequence ID" value="MFC7339410.1"/>
    <property type="molecule type" value="Genomic_DNA"/>
</dbReference>
<comment type="subcellular location">
    <subcellularLocation>
        <location evidence="2">Cytoplasm</location>
    </subcellularLocation>
</comment>
<dbReference type="SUPFAM" id="SSF109755">
    <property type="entry name" value="PhoU-like"/>
    <property type="match status" value="1"/>
</dbReference>
<comment type="subunit">
    <text evidence="2">Homodimer.</text>
</comment>
<comment type="function">
    <text evidence="2">Plays a role in the regulation of phosphate uptake.</text>
</comment>
<sequence length="238" mass="26664">MHPESPHIIHEFDEAISYLRREVISMAGQTRLNLERAIHALLERDLDRCKIVIADDSDVDELQRSIDSTGMDILVRFHPVASDLRLVISSMKVAANLERISDHAVNIAKRAKKMLKRSELSEVKLIEPVYGIADKILRDAVAAYTDRNSSLGASLVERDKELDRLHKNVISTLSAQLEEGGERAEDLLHLIFVARSLERVGDLSVNIGEDAVFLGSAQDIRHDRRLAAEIEVDDGDDD</sequence>
<comment type="caution">
    <text evidence="4">The sequence shown here is derived from an EMBL/GenBank/DDBJ whole genome shotgun (WGS) entry which is preliminary data.</text>
</comment>
<proteinExistence type="inferred from homology"/>
<keyword evidence="2" id="KW-0963">Cytoplasm</keyword>
<dbReference type="PANTHER" id="PTHR42930">
    <property type="entry name" value="PHOSPHATE-SPECIFIC TRANSPORT SYSTEM ACCESSORY PROTEIN PHOU"/>
    <property type="match status" value="1"/>
</dbReference>
<dbReference type="NCBIfam" id="TIGR02135">
    <property type="entry name" value="phoU_full"/>
    <property type="match status" value="1"/>
</dbReference>
<keyword evidence="2" id="KW-0592">Phosphate transport</keyword>
<keyword evidence="2" id="KW-0813">Transport</keyword>
<comment type="similarity">
    <text evidence="1 2">Belongs to the PhoU family.</text>
</comment>